<evidence type="ECO:0000313" key="2">
    <source>
        <dbReference type="EMBL" id="OTW30546.1"/>
    </source>
</evidence>
<keyword evidence="1" id="KW-0812">Transmembrane</keyword>
<proteinExistence type="predicted"/>
<reference evidence="2 3" key="1">
    <citation type="submission" date="2017-04" db="EMBL/GenBank/DDBJ databases">
        <title>Staphylococcus agnetis, a potential pathogen in the broiler production.</title>
        <authorList>
            <person name="Poulsen L."/>
        </authorList>
    </citation>
    <scope>NUCLEOTIDE SEQUENCE [LARGE SCALE GENOMIC DNA]</scope>
    <source>
        <strain evidence="2 3">723_310714_2_2_spleen</strain>
    </source>
</reference>
<evidence type="ECO:0000313" key="3">
    <source>
        <dbReference type="Proteomes" id="UP000195208"/>
    </source>
</evidence>
<keyword evidence="1" id="KW-0472">Membrane</keyword>
<dbReference type="Proteomes" id="UP000195208">
    <property type="component" value="Unassembled WGS sequence"/>
</dbReference>
<sequence>MKRLNRNTPKDLKIALIALIVICVGIMGYLTYDRHFSTPDFEAEANEARPHVKGKWLNDGGTKYMDQDPFEIDDFEIDENKLRIVRDENVEEFSYKLRAGAAPEGYDKQATIDTEKYLIYLNFEIDYDDSIANVMIMDKTVTDNSKEGSTIIYKFIKDNSQ</sequence>
<dbReference type="EMBL" id="NEFX01000018">
    <property type="protein sequence ID" value="OTW30546.1"/>
    <property type="molecule type" value="Genomic_DNA"/>
</dbReference>
<keyword evidence="1" id="KW-1133">Transmembrane helix</keyword>
<organism evidence="2 3">
    <name type="scientific">Staphylococcus agnetis</name>
    <dbReference type="NCBI Taxonomy" id="985762"/>
    <lineage>
        <taxon>Bacteria</taxon>
        <taxon>Bacillati</taxon>
        <taxon>Bacillota</taxon>
        <taxon>Bacilli</taxon>
        <taxon>Bacillales</taxon>
        <taxon>Staphylococcaceae</taxon>
        <taxon>Staphylococcus</taxon>
    </lineage>
</organism>
<keyword evidence="3" id="KW-1185">Reference proteome</keyword>
<comment type="caution">
    <text evidence="2">The sequence shown here is derived from an EMBL/GenBank/DDBJ whole genome shotgun (WGS) entry which is preliminary data.</text>
</comment>
<dbReference type="RefSeq" id="WP_085621972.1">
    <property type="nucleotide sequence ID" value="NZ_JAPTFZ010000006.1"/>
</dbReference>
<accession>A0ABX3Z3P3</accession>
<gene>
    <name evidence="2" type="ORF">B9M88_09775</name>
</gene>
<feature type="transmembrane region" description="Helical" evidence="1">
    <location>
        <begin position="12"/>
        <end position="32"/>
    </location>
</feature>
<evidence type="ECO:0000256" key="1">
    <source>
        <dbReference type="SAM" id="Phobius"/>
    </source>
</evidence>
<name>A0ABX3Z3P3_9STAP</name>
<protein>
    <submittedName>
        <fullName evidence="2">Uncharacterized protein</fullName>
    </submittedName>
</protein>